<evidence type="ECO:0000313" key="9">
    <source>
        <dbReference type="Proteomes" id="UP001234989"/>
    </source>
</evidence>
<evidence type="ECO:0000313" key="8">
    <source>
        <dbReference type="EMBL" id="WMV24750.1"/>
    </source>
</evidence>
<dbReference type="SUPFAM" id="SSF56112">
    <property type="entry name" value="Protein kinase-like (PK-like)"/>
    <property type="match status" value="1"/>
</dbReference>
<name>A0AAF0QP76_SOLVR</name>
<dbReference type="Proteomes" id="UP001234989">
    <property type="component" value="Chromosome 4"/>
</dbReference>
<dbReference type="GO" id="GO:0016020">
    <property type="term" value="C:membrane"/>
    <property type="evidence" value="ECO:0007669"/>
    <property type="project" value="UniProtKB-SubCell"/>
</dbReference>
<evidence type="ECO:0000256" key="7">
    <source>
        <dbReference type="SAM" id="Phobius"/>
    </source>
</evidence>
<dbReference type="PANTHER" id="PTHR23511">
    <property type="entry name" value="SYNAPTIC VESICLE GLYCOPROTEIN 2"/>
    <property type="match status" value="1"/>
</dbReference>
<dbReference type="PANTHER" id="PTHR23511:SF5">
    <property type="entry name" value="MAJOR FACILITATOR-TYPE TRANSPORTER HXNZ-RELATED"/>
    <property type="match status" value="1"/>
</dbReference>
<evidence type="ECO:0000256" key="1">
    <source>
        <dbReference type="ARBA" id="ARBA00004141"/>
    </source>
</evidence>
<keyword evidence="9" id="KW-1185">Reference proteome</keyword>
<organism evidence="8 9">
    <name type="scientific">Solanum verrucosum</name>
    <dbReference type="NCBI Taxonomy" id="315347"/>
    <lineage>
        <taxon>Eukaryota</taxon>
        <taxon>Viridiplantae</taxon>
        <taxon>Streptophyta</taxon>
        <taxon>Embryophyta</taxon>
        <taxon>Tracheophyta</taxon>
        <taxon>Spermatophyta</taxon>
        <taxon>Magnoliopsida</taxon>
        <taxon>eudicotyledons</taxon>
        <taxon>Gunneridae</taxon>
        <taxon>Pentapetalae</taxon>
        <taxon>asterids</taxon>
        <taxon>lamiids</taxon>
        <taxon>Solanales</taxon>
        <taxon>Solanaceae</taxon>
        <taxon>Solanoideae</taxon>
        <taxon>Solaneae</taxon>
        <taxon>Solanum</taxon>
    </lineage>
</organism>
<accession>A0AAF0QP76</accession>
<dbReference type="GO" id="GO:0022857">
    <property type="term" value="F:transmembrane transporter activity"/>
    <property type="evidence" value="ECO:0007669"/>
    <property type="project" value="InterPro"/>
</dbReference>
<dbReference type="InterPro" id="IPR011009">
    <property type="entry name" value="Kinase-like_dom_sf"/>
</dbReference>
<dbReference type="EMBL" id="CP133615">
    <property type="protein sequence ID" value="WMV24750.1"/>
    <property type="molecule type" value="Genomic_DNA"/>
</dbReference>
<feature type="transmembrane region" description="Helical" evidence="7">
    <location>
        <begin position="23"/>
        <end position="41"/>
    </location>
</feature>
<dbReference type="InterPro" id="IPR036259">
    <property type="entry name" value="MFS_trans_sf"/>
</dbReference>
<sequence>MEYFLGIYYNLLWKKARNYWKHTILFCFIIFENNLILFFVLTNRKGLLSIVIVSALCATLSTFSPNYNLLLAVRIMVGVGVGGVPVYGSWFLESVPSQKRGMWTIICTCFWTIGTIHEALLALLLKLLHCGKNRGYAFSYVSKRVQLSLCSWDPHKRPTVIDALPHPFFQSCFYVRPSLRTKAAIAKTHPSVEQNYKWSFGLLHNPKPSINFSTVKSQLSFNAGVQTKLDMNYQVCFPWKQPFLNFLI</sequence>
<feature type="transmembrane region" description="Helical" evidence="7">
    <location>
        <begin position="102"/>
        <end position="125"/>
    </location>
</feature>
<evidence type="ECO:0000256" key="6">
    <source>
        <dbReference type="ARBA" id="ARBA00044504"/>
    </source>
</evidence>
<dbReference type="Pfam" id="PF00083">
    <property type="entry name" value="Sugar_tr"/>
    <property type="match status" value="1"/>
</dbReference>
<evidence type="ECO:0000256" key="3">
    <source>
        <dbReference type="ARBA" id="ARBA00022692"/>
    </source>
</evidence>
<keyword evidence="3 7" id="KW-0812">Transmembrane</keyword>
<reference evidence="8" key="1">
    <citation type="submission" date="2023-08" db="EMBL/GenBank/DDBJ databases">
        <title>A de novo genome assembly of Solanum verrucosum Schlechtendal, a Mexican diploid species geographically isolated from the other diploid A-genome species in potato relatives.</title>
        <authorList>
            <person name="Hosaka K."/>
        </authorList>
    </citation>
    <scope>NUCLEOTIDE SEQUENCE</scope>
    <source>
        <tissue evidence="8">Young leaves</tissue>
    </source>
</reference>
<comment type="subcellular location">
    <subcellularLocation>
        <location evidence="1">Membrane</location>
        <topology evidence="1">Multi-pass membrane protein</topology>
    </subcellularLocation>
</comment>
<evidence type="ECO:0000256" key="2">
    <source>
        <dbReference type="ARBA" id="ARBA00022448"/>
    </source>
</evidence>
<dbReference type="AlphaFoldDB" id="A0AAF0QP76"/>
<dbReference type="InterPro" id="IPR005828">
    <property type="entry name" value="MFS_sugar_transport-like"/>
</dbReference>
<feature type="transmembrane region" description="Helical" evidence="7">
    <location>
        <begin position="71"/>
        <end position="90"/>
    </location>
</feature>
<evidence type="ECO:0000256" key="5">
    <source>
        <dbReference type="ARBA" id="ARBA00023136"/>
    </source>
</evidence>
<feature type="transmembrane region" description="Helical" evidence="7">
    <location>
        <begin position="47"/>
        <end position="64"/>
    </location>
</feature>
<dbReference type="SUPFAM" id="SSF103473">
    <property type="entry name" value="MFS general substrate transporter"/>
    <property type="match status" value="1"/>
</dbReference>
<proteinExistence type="inferred from homology"/>
<protein>
    <recommendedName>
        <fullName evidence="10">Major facilitator superfamily (MFS) profile domain-containing protein</fullName>
    </recommendedName>
</protein>
<evidence type="ECO:0008006" key="10">
    <source>
        <dbReference type="Google" id="ProtNLM"/>
    </source>
</evidence>
<dbReference type="Gene3D" id="1.20.1250.20">
    <property type="entry name" value="MFS general substrate transporter like domains"/>
    <property type="match status" value="1"/>
</dbReference>
<evidence type="ECO:0000256" key="4">
    <source>
        <dbReference type="ARBA" id="ARBA00022989"/>
    </source>
</evidence>
<keyword evidence="4 7" id="KW-1133">Transmembrane helix</keyword>
<comment type="similarity">
    <text evidence="6">Belongs to the major facilitator superfamily. Phosphate:H(+) symporter (TC 2.A.1.9) family.</text>
</comment>
<gene>
    <name evidence="8" type="ORF">MTR67_018135</name>
</gene>
<keyword evidence="2" id="KW-0813">Transport</keyword>
<keyword evidence="5 7" id="KW-0472">Membrane</keyword>